<dbReference type="InterPro" id="IPR052035">
    <property type="entry name" value="ZnF_BED_domain_contain"/>
</dbReference>
<keyword evidence="8" id="KW-1185">Reference proteome</keyword>
<comment type="caution">
    <text evidence="7">The sequence shown here is derived from an EMBL/GenBank/DDBJ whole genome shotgun (WGS) entry which is preliminary data.</text>
</comment>
<keyword evidence="5" id="KW-0539">Nucleus</keyword>
<keyword evidence="3" id="KW-0863">Zinc-finger</keyword>
<dbReference type="Gene3D" id="3.40.50.2000">
    <property type="entry name" value="Glycogen Phosphorylase B"/>
    <property type="match status" value="1"/>
</dbReference>
<dbReference type="PANTHER" id="PTHR46481:SF10">
    <property type="entry name" value="ZINC FINGER BED DOMAIN-CONTAINING PROTEIN 39"/>
    <property type="match status" value="1"/>
</dbReference>
<keyword evidence="2" id="KW-0479">Metal-binding</keyword>
<feature type="compositionally biased region" description="Polar residues" evidence="6">
    <location>
        <begin position="257"/>
        <end position="280"/>
    </location>
</feature>
<gene>
    <name evidence="7" type="ORF">KIW84_022639</name>
</gene>
<feature type="region of interest" description="Disordered" evidence="6">
    <location>
        <begin position="54"/>
        <end position="75"/>
    </location>
</feature>
<dbReference type="Proteomes" id="UP001058974">
    <property type="component" value="Chromosome 2"/>
</dbReference>
<organism evidence="7 8">
    <name type="scientific">Pisum sativum</name>
    <name type="common">Garden pea</name>
    <name type="synonym">Lathyrus oleraceus</name>
    <dbReference type="NCBI Taxonomy" id="3888"/>
    <lineage>
        <taxon>Eukaryota</taxon>
        <taxon>Viridiplantae</taxon>
        <taxon>Streptophyta</taxon>
        <taxon>Embryophyta</taxon>
        <taxon>Tracheophyta</taxon>
        <taxon>Spermatophyta</taxon>
        <taxon>Magnoliopsida</taxon>
        <taxon>eudicotyledons</taxon>
        <taxon>Gunneridae</taxon>
        <taxon>Pentapetalae</taxon>
        <taxon>rosids</taxon>
        <taxon>fabids</taxon>
        <taxon>Fabales</taxon>
        <taxon>Fabaceae</taxon>
        <taxon>Papilionoideae</taxon>
        <taxon>50 kb inversion clade</taxon>
        <taxon>NPAAA clade</taxon>
        <taxon>Hologalegina</taxon>
        <taxon>IRL clade</taxon>
        <taxon>Fabeae</taxon>
        <taxon>Lathyrus</taxon>
    </lineage>
</organism>
<evidence type="ECO:0000256" key="4">
    <source>
        <dbReference type="ARBA" id="ARBA00022833"/>
    </source>
</evidence>
<protein>
    <submittedName>
        <fullName evidence="7">Uncharacterized protein</fullName>
    </submittedName>
</protein>
<accession>A0A9D4YBP3</accession>
<evidence type="ECO:0000256" key="2">
    <source>
        <dbReference type="ARBA" id="ARBA00022723"/>
    </source>
</evidence>
<evidence type="ECO:0000256" key="3">
    <source>
        <dbReference type="ARBA" id="ARBA00022771"/>
    </source>
</evidence>
<dbReference type="AlphaFoldDB" id="A0A9D4YBP3"/>
<dbReference type="PANTHER" id="PTHR46481">
    <property type="entry name" value="ZINC FINGER BED DOMAIN-CONTAINING PROTEIN 4"/>
    <property type="match status" value="1"/>
</dbReference>
<evidence type="ECO:0000313" key="8">
    <source>
        <dbReference type="Proteomes" id="UP001058974"/>
    </source>
</evidence>
<dbReference type="Gramene" id="Psat02G0263900-T1">
    <property type="protein sequence ID" value="KAI5436244.1"/>
    <property type="gene ID" value="KIW84_022639"/>
</dbReference>
<sequence>MILLETVTSKILLHHHLIHHLTIKFYDRTPEQQVLLGYSTQDEGTRDEVLESGEATASMRTSRQPHGSVGGAAGQRAIAQSNSAGIADALFRYSAPEEQTRNTPETGLPAIDYRIFDSLADPPETKQKHVEDFNNPAKITPTVLKIWARILCAIPNSRLVVKCKPFCCDGVRQRFLSTLEQLGLEPLRVDLLPLILLNHDHISATAVIPKRRWKLKSEIAVDPKLMSMLHRNSNRDERITAHEFFLTLAASSTECTPLNHGQSTNSSRITRTGDGNANSTSKRRYGTRGSPYIIFDQDRCRQEIAKMIIMHDYPLHMVEHPGFIAFVQNLQPHDWKLQRRILNVVMEPYPDSDSALSHAVFVCISDRNLEGRLFAITCNQPLTEVTIENLRPLLSVKNPLIFNGQLLIGSCISRTLSNVAYDLLGSAHGIVNKIRESVKYVKTSESHEEKFMDLKQHLQVPSERSLFIDYQTKWNTTYQMLVAASELQEVFSCLDTSDPD</sequence>
<evidence type="ECO:0000313" key="7">
    <source>
        <dbReference type="EMBL" id="KAI5436244.1"/>
    </source>
</evidence>
<reference evidence="7 8" key="1">
    <citation type="journal article" date="2022" name="Nat. Genet.">
        <title>Improved pea reference genome and pan-genome highlight genomic features and evolutionary characteristics.</title>
        <authorList>
            <person name="Yang T."/>
            <person name="Liu R."/>
            <person name="Luo Y."/>
            <person name="Hu S."/>
            <person name="Wang D."/>
            <person name="Wang C."/>
            <person name="Pandey M.K."/>
            <person name="Ge S."/>
            <person name="Xu Q."/>
            <person name="Li N."/>
            <person name="Li G."/>
            <person name="Huang Y."/>
            <person name="Saxena R.K."/>
            <person name="Ji Y."/>
            <person name="Li M."/>
            <person name="Yan X."/>
            <person name="He Y."/>
            <person name="Liu Y."/>
            <person name="Wang X."/>
            <person name="Xiang C."/>
            <person name="Varshney R.K."/>
            <person name="Ding H."/>
            <person name="Gao S."/>
            <person name="Zong X."/>
        </authorList>
    </citation>
    <scope>NUCLEOTIDE SEQUENCE [LARGE SCALE GENOMIC DNA]</scope>
    <source>
        <strain evidence="7 8">cv. Zhongwan 6</strain>
    </source>
</reference>
<dbReference type="EMBL" id="JAMSHJ010000002">
    <property type="protein sequence ID" value="KAI5436244.1"/>
    <property type="molecule type" value="Genomic_DNA"/>
</dbReference>
<comment type="subcellular location">
    <subcellularLocation>
        <location evidence="1">Nucleus</location>
    </subcellularLocation>
</comment>
<evidence type="ECO:0000256" key="1">
    <source>
        <dbReference type="ARBA" id="ARBA00004123"/>
    </source>
</evidence>
<evidence type="ECO:0000256" key="5">
    <source>
        <dbReference type="ARBA" id="ARBA00023242"/>
    </source>
</evidence>
<proteinExistence type="predicted"/>
<name>A0A9D4YBP3_PEA</name>
<keyword evidence="4" id="KW-0862">Zinc</keyword>
<feature type="region of interest" description="Disordered" evidence="6">
    <location>
        <begin position="257"/>
        <end position="283"/>
    </location>
</feature>
<evidence type="ECO:0000256" key="6">
    <source>
        <dbReference type="SAM" id="MobiDB-lite"/>
    </source>
</evidence>